<keyword evidence="1" id="KW-0472">Membrane</keyword>
<dbReference type="NCBIfam" id="TIGR02532">
    <property type="entry name" value="IV_pilin_GFxxxE"/>
    <property type="match status" value="1"/>
</dbReference>
<dbReference type="AlphaFoldDB" id="A0A3S1F5T3"/>
<gene>
    <name evidence="2" type="ORF">EJP67_29830</name>
</gene>
<evidence type="ECO:0000256" key="1">
    <source>
        <dbReference type="SAM" id="Phobius"/>
    </source>
</evidence>
<dbReference type="OrthoDB" id="8970652at2"/>
<dbReference type="SUPFAM" id="SSF54523">
    <property type="entry name" value="Pili subunits"/>
    <property type="match status" value="1"/>
</dbReference>
<dbReference type="Proteomes" id="UP000281118">
    <property type="component" value="Unassembled WGS sequence"/>
</dbReference>
<dbReference type="RefSeq" id="WP_126025335.1">
    <property type="nucleotide sequence ID" value="NZ_RXFT01000019.1"/>
</dbReference>
<dbReference type="Gene3D" id="3.30.700.10">
    <property type="entry name" value="Glycoprotein, Type 4 Pilin"/>
    <property type="match status" value="1"/>
</dbReference>
<dbReference type="InterPro" id="IPR012902">
    <property type="entry name" value="N_methyl_site"/>
</dbReference>
<protein>
    <submittedName>
        <fullName evidence="2">Prepilin-type N-terminal cleavage/methylation domain-containing protein</fullName>
    </submittedName>
</protein>
<dbReference type="EMBL" id="RXFT01000019">
    <property type="protein sequence ID" value="RUR71252.1"/>
    <property type="molecule type" value="Genomic_DNA"/>
</dbReference>
<comment type="caution">
    <text evidence="2">The sequence shown here is derived from an EMBL/GenBank/DDBJ whole genome shotgun (WGS) entry which is preliminary data.</text>
</comment>
<keyword evidence="1" id="KW-0812">Transmembrane</keyword>
<dbReference type="Pfam" id="PF07963">
    <property type="entry name" value="N_methyl"/>
    <property type="match status" value="1"/>
</dbReference>
<proteinExistence type="predicted"/>
<evidence type="ECO:0000313" key="2">
    <source>
        <dbReference type="EMBL" id="RUR71252.1"/>
    </source>
</evidence>
<sequence length="159" mass="16510">MVKSVSDGFTLIEMLVVVAIMAFLALIAAPFTTAWVDAARVRQSTHRLVEAMAHAKSVALRNGNSVSGDAPSSVLVAADAKLCVYDRVPSKLACNGDAVWIAETSANVVLNGQSVQCVALNNLALQVTAVINSVTCGAGSYVVSRGNEKYPSDGSNALN</sequence>
<name>A0A3S1F5T3_9BURK</name>
<accession>A0A3S1F5T3</accession>
<evidence type="ECO:0000313" key="3">
    <source>
        <dbReference type="Proteomes" id="UP000281118"/>
    </source>
</evidence>
<reference evidence="2 3" key="1">
    <citation type="submission" date="2018-12" db="EMBL/GenBank/DDBJ databases">
        <title>The genome sequences of Variovorax guangxiensis DSM 27352.</title>
        <authorList>
            <person name="Gao J."/>
            <person name="Sun J."/>
        </authorList>
    </citation>
    <scope>NUCLEOTIDE SEQUENCE [LARGE SCALE GENOMIC DNA]</scope>
    <source>
        <strain evidence="2 3">DSM 27352</strain>
    </source>
</reference>
<dbReference type="InterPro" id="IPR045584">
    <property type="entry name" value="Pilin-like"/>
</dbReference>
<feature type="transmembrane region" description="Helical" evidence="1">
    <location>
        <begin position="12"/>
        <end position="36"/>
    </location>
</feature>
<organism evidence="2 3">
    <name type="scientific">Variovorax guangxiensis</name>
    <dbReference type="NCBI Taxonomy" id="1775474"/>
    <lineage>
        <taxon>Bacteria</taxon>
        <taxon>Pseudomonadati</taxon>
        <taxon>Pseudomonadota</taxon>
        <taxon>Betaproteobacteria</taxon>
        <taxon>Burkholderiales</taxon>
        <taxon>Comamonadaceae</taxon>
        <taxon>Variovorax</taxon>
    </lineage>
</organism>
<keyword evidence="1" id="KW-1133">Transmembrane helix</keyword>